<name>A0ABS1D7J0_9PROT</name>
<gene>
    <name evidence="3" type="ORF">CKO45_32370</name>
</gene>
<feature type="non-terminal residue" evidence="3">
    <location>
        <position position="75"/>
    </location>
</feature>
<feature type="transmembrane region" description="Helical" evidence="2">
    <location>
        <begin position="20"/>
        <end position="40"/>
    </location>
</feature>
<protein>
    <submittedName>
        <fullName evidence="3">Uncharacterized protein</fullName>
    </submittedName>
</protein>
<reference evidence="3 4" key="1">
    <citation type="journal article" date="2020" name="Microorganisms">
        <title>Osmotic Adaptation and Compatible Solute Biosynthesis of Phototrophic Bacteria as Revealed from Genome Analyses.</title>
        <authorList>
            <person name="Imhoff J.F."/>
            <person name="Rahn T."/>
            <person name="Kunzel S."/>
            <person name="Keller A."/>
            <person name="Neulinger S.C."/>
        </authorList>
    </citation>
    <scope>NUCLEOTIDE SEQUENCE [LARGE SCALE GENOMIC DNA]</scope>
    <source>
        <strain evidence="3 4">DSM 15382</strain>
    </source>
</reference>
<evidence type="ECO:0000313" key="3">
    <source>
        <dbReference type="EMBL" id="MBK1662862.1"/>
    </source>
</evidence>
<keyword evidence="2" id="KW-0812">Transmembrane</keyword>
<evidence type="ECO:0000313" key="4">
    <source>
        <dbReference type="Proteomes" id="UP000697995"/>
    </source>
</evidence>
<feature type="region of interest" description="Disordered" evidence="1">
    <location>
        <begin position="51"/>
        <end position="75"/>
    </location>
</feature>
<feature type="compositionally biased region" description="Basic residues" evidence="1">
    <location>
        <begin position="66"/>
        <end position="75"/>
    </location>
</feature>
<dbReference type="EMBL" id="NRSG01000828">
    <property type="protein sequence ID" value="MBK1662862.1"/>
    <property type="molecule type" value="Genomic_DNA"/>
</dbReference>
<evidence type="ECO:0000256" key="1">
    <source>
        <dbReference type="SAM" id="MobiDB-lite"/>
    </source>
</evidence>
<dbReference type="Proteomes" id="UP000697995">
    <property type="component" value="Unassembled WGS sequence"/>
</dbReference>
<keyword evidence="2" id="KW-0472">Membrane</keyword>
<keyword evidence="4" id="KW-1185">Reference proteome</keyword>
<evidence type="ECO:0000256" key="2">
    <source>
        <dbReference type="SAM" id="Phobius"/>
    </source>
</evidence>
<sequence length="75" mass="8118">MTQAAPDLSPLALVLQADPVVQGVMALLLLASLACWAIILEKAVLLRRLAGAQRGGQAEWREGRGTRRRSRRGRG</sequence>
<organism evidence="3 4">
    <name type="scientific">Paracraurococcus ruber</name>
    <dbReference type="NCBI Taxonomy" id="77675"/>
    <lineage>
        <taxon>Bacteria</taxon>
        <taxon>Pseudomonadati</taxon>
        <taxon>Pseudomonadota</taxon>
        <taxon>Alphaproteobacteria</taxon>
        <taxon>Acetobacterales</taxon>
        <taxon>Roseomonadaceae</taxon>
        <taxon>Paracraurococcus</taxon>
    </lineage>
</organism>
<comment type="caution">
    <text evidence="3">The sequence shown here is derived from an EMBL/GenBank/DDBJ whole genome shotgun (WGS) entry which is preliminary data.</text>
</comment>
<proteinExistence type="predicted"/>
<keyword evidence="2" id="KW-1133">Transmembrane helix</keyword>
<accession>A0ABS1D7J0</accession>